<dbReference type="Proteomes" id="UP000014137">
    <property type="component" value="Unassembled WGS sequence"/>
</dbReference>
<name>M2P0J9_9PSEU</name>
<proteinExistence type="predicted"/>
<gene>
    <name evidence="1" type="ORF">C791_0906</name>
</gene>
<dbReference type="PATRIC" id="fig|1238180.3.peg.1787"/>
<reference evidence="1 2" key="1">
    <citation type="submission" date="2012-10" db="EMBL/GenBank/DDBJ databases">
        <title>Genome assembly of Amycolatopsis azurea DSM 43854.</title>
        <authorList>
            <person name="Khatri I."/>
            <person name="Kaur I."/>
            <person name="Subramanian S."/>
            <person name="Mayilraj S."/>
        </authorList>
    </citation>
    <scope>NUCLEOTIDE SEQUENCE [LARGE SCALE GENOMIC DNA]</scope>
    <source>
        <strain evidence="1 2">DSM 43854</strain>
    </source>
</reference>
<accession>M2P0J9</accession>
<dbReference type="AlphaFoldDB" id="M2P0J9"/>
<evidence type="ECO:0000313" key="1">
    <source>
        <dbReference type="EMBL" id="EMD28519.1"/>
    </source>
</evidence>
<sequence>MRCDVVGGHRDLFPWQSHPPLRIPWPRTVSTRCLEPRSTGVARDGPRYGPT</sequence>
<organism evidence="1 2">
    <name type="scientific">Amycolatopsis azurea DSM 43854</name>
    <dbReference type="NCBI Taxonomy" id="1238180"/>
    <lineage>
        <taxon>Bacteria</taxon>
        <taxon>Bacillati</taxon>
        <taxon>Actinomycetota</taxon>
        <taxon>Actinomycetes</taxon>
        <taxon>Pseudonocardiales</taxon>
        <taxon>Pseudonocardiaceae</taxon>
        <taxon>Amycolatopsis</taxon>
    </lineage>
</organism>
<protein>
    <submittedName>
        <fullName evidence="1">Uncharacterized protein</fullName>
    </submittedName>
</protein>
<dbReference type="EMBL" id="ANMG01000012">
    <property type="protein sequence ID" value="EMD28519.1"/>
    <property type="molecule type" value="Genomic_DNA"/>
</dbReference>
<comment type="caution">
    <text evidence="1">The sequence shown here is derived from an EMBL/GenBank/DDBJ whole genome shotgun (WGS) entry which is preliminary data.</text>
</comment>
<evidence type="ECO:0000313" key="2">
    <source>
        <dbReference type="Proteomes" id="UP000014137"/>
    </source>
</evidence>